<keyword evidence="1" id="KW-0175">Coiled coil</keyword>
<protein>
    <submittedName>
        <fullName evidence="5">Protein AKNAD1</fullName>
    </submittedName>
</protein>
<dbReference type="PANTHER" id="PTHR21510:SF16">
    <property type="entry name" value="PROTEIN AKNAD1"/>
    <property type="match status" value="1"/>
</dbReference>
<feature type="domain" description="AKNA" evidence="3">
    <location>
        <begin position="313"/>
        <end position="406"/>
    </location>
</feature>
<evidence type="ECO:0000313" key="4">
    <source>
        <dbReference type="Proteomes" id="UP001652624"/>
    </source>
</evidence>
<feature type="compositionally biased region" description="Basic and acidic residues" evidence="2">
    <location>
        <begin position="226"/>
        <end position="239"/>
    </location>
</feature>
<feature type="region of interest" description="Disordered" evidence="2">
    <location>
        <begin position="487"/>
        <end position="509"/>
    </location>
</feature>
<accession>A0ABM3YA52</accession>
<reference evidence="5" key="1">
    <citation type="submission" date="2025-08" db="UniProtKB">
        <authorList>
            <consortium name="RefSeq"/>
        </authorList>
    </citation>
    <scope>IDENTIFICATION</scope>
</reference>
<evidence type="ECO:0000256" key="2">
    <source>
        <dbReference type="SAM" id="MobiDB-lite"/>
    </source>
</evidence>
<feature type="region of interest" description="Disordered" evidence="2">
    <location>
        <begin position="1"/>
        <end position="26"/>
    </location>
</feature>
<keyword evidence="4" id="KW-1185">Reference proteome</keyword>
<gene>
    <name evidence="5" type="primary">AKNAD1</name>
</gene>
<evidence type="ECO:0000256" key="1">
    <source>
        <dbReference type="SAM" id="Coils"/>
    </source>
</evidence>
<dbReference type="Proteomes" id="UP001652624">
    <property type="component" value="Chromosome 11"/>
</dbReference>
<feature type="coiled-coil region" evidence="1">
    <location>
        <begin position="359"/>
        <end position="422"/>
    </location>
</feature>
<feature type="compositionally biased region" description="Polar residues" evidence="2">
    <location>
        <begin position="213"/>
        <end position="224"/>
    </location>
</feature>
<proteinExistence type="predicted"/>
<feature type="compositionally biased region" description="Polar residues" evidence="2">
    <location>
        <begin position="632"/>
        <end position="651"/>
    </location>
</feature>
<evidence type="ECO:0000259" key="3">
    <source>
        <dbReference type="Pfam" id="PF12443"/>
    </source>
</evidence>
<sequence length="748" mass="85383">MDETDFSEDTTSKQQDELPYDGKIDMYEDYNPTSKNILDISNPSMFAVDDPQLKTIHTDACRNKNKMIDGSTNKKHDMEKLYLTDLHTPANKRDASTSDISDSLLRHLSKEKCYRSPGITCETLPQTSNAASFDEITKNIILHYAKYYWPKKQTPGLTDQLSSKMGDENDDKLCWSSTITEGDASAFKEPVATEDSNHQENSKFLIKVKTLSERPQSCQGQAPQKQRIEETSSDSGLKDDQGCAQWPFSDFLKVTPNVNIPKNNLVNRSSGKQPRILPKFRDKSAIKQDILDSMSRTNYIKKQDQKKKTAEFSQQTQIEPTFHIHQEYLTGTEPETSFFKLPSTFQKDYSSSSYIFQKISQGKQMCEELKEKTDQLKTKVQEFSQSIRQDSAYHLQDGRQILKKLQGHLDLVEQEFLATKEEHLTLQQQVYKHASPAASVFDPERKVEGEIFNLEMLLEDIKEKSDKDKYISAPSLPVSSSVLLDALAPMSSPPSSEEDPNSTSPRQDHVEITSPSCVFCQQVLEWQQKMEKKDHRKINRGKFPFVIPEKALYWDSILNSDTGHSCYNYSTEPKSIKCENCGTEFHSFPGVCSKEPFQEFHYRYNIPGESYLNHGKRSTFGQLCFLNENKNSSSSCPEPKGSYSQRTNSKFSQDKYEPLSGEKIHKPFVTYSADLATPSPHFHSCKISGSKPLCNASSTKRMESDTLNTSLDYALRTTTILKETTEQMIKAIAEDLAKVKRWRNRLRH</sequence>
<name>A0ABM3YA52_ERIEU</name>
<organism evidence="4 5">
    <name type="scientific">Erinaceus europaeus</name>
    <name type="common">Western European hedgehog</name>
    <dbReference type="NCBI Taxonomy" id="9365"/>
    <lineage>
        <taxon>Eukaryota</taxon>
        <taxon>Metazoa</taxon>
        <taxon>Chordata</taxon>
        <taxon>Craniata</taxon>
        <taxon>Vertebrata</taxon>
        <taxon>Euteleostomi</taxon>
        <taxon>Mammalia</taxon>
        <taxon>Eutheria</taxon>
        <taxon>Laurasiatheria</taxon>
        <taxon>Eulipotyphla</taxon>
        <taxon>Erinaceidae</taxon>
        <taxon>Erinaceinae</taxon>
        <taxon>Erinaceus</taxon>
    </lineage>
</organism>
<dbReference type="InterPro" id="IPR052655">
    <property type="entry name" value="AKNA_Centrosome-Trans_reg"/>
</dbReference>
<dbReference type="GeneID" id="103118482"/>
<dbReference type="PANTHER" id="PTHR21510">
    <property type="entry name" value="AKNA DOMAIN-CONTAINING PROTEIN"/>
    <property type="match status" value="1"/>
</dbReference>
<feature type="compositionally biased region" description="Low complexity" evidence="2">
    <location>
        <begin position="487"/>
        <end position="505"/>
    </location>
</feature>
<feature type="region of interest" description="Disordered" evidence="2">
    <location>
        <begin position="632"/>
        <end position="652"/>
    </location>
</feature>
<dbReference type="Pfam" id="PF12443">
    <property type="entry name" value="AKNA"/>
    <property type="match status" value="1"/>
</dbReference>
<dbReference type="RefSeq" id="XP_060057950.1">
    <property type="nucleotide sequence ID" value="XM_060201967.1"/>
</dbReference>
<evidence type="ECO:0000313" key="5">
    <source>
        <dbReference type="RefSeq" id="XP_060057950.1"/>
    </source>
</evidence>
<dbReference type="InterPro" id="IPR022150">
    <property type="entry name" value="AKNA_dom"/>
</dbReference>
<feature type="region of interest" description="Disordered" evidence="2">
    <location>
        <begin position="212"/>
        <end position="239"/>
    </location>
</feature>
<feature type="compositionally biased region" description="Basic and acidic residues" evidence="2">
    <location>
        <begin position="10"/>
        <end position="26"/>
    </location>
</feature>